<dbReference type="PROSITE" id="PS00070">
    <property type="entry name" value="ALDEHYDE_DEHYDR_CYS"/>
    <property type="match status" value="1"/>
</dbReference>
<dbReference type="FunFam" id="3.40.605.10:FF:000026">
    <property type="entry name" value="Aldehyde dehydrogenase, putative"/>
    <property type="match status" value="1"/>
</dbReference>
<keyword evidence="6" id="KW-0520">NAD</keyword>
<dbReference type="Gene3D" id="3.40.605.10">
    <property type="entry name" value="Aldehyde Dehydrogenase, Chain A, domain 1"/>
    <property type="match status" value="1"/>
</dbReference>
<dbReference type="InterPro" id="IPR029510">
    <property type="entry name" value="Ald_DH_CS_GLU"/>
</dbReference>
<evidence type="ECO:0000256" key="6">
    <source>
        <dbReference type="ARBA" id="ARBA00023027"/>
    </source>
</evidence>
<evidence type="ECO:0000256" key="12">
    <source>
        <dbReference type="PROSITE-ProRule" id="PRU10007"/>
    </source>
</evidence>
<evidence type="ECO:0000256" key="11">
    <source>
        <dbReference type="NCBIfam" id="TIGR01804"/>
    </source>
</evidence>
<evidence type="ECO:0000256" key="1">
    <source>
        <dbReference type="ARBA" id="ARBA00009986"/>
    </source>
</evidence>
<sequence>MMSPTLLTAYINGAYAPVRAGAETFANTNPANGETLSLVQQSDDAEIQAAVSSAEHGQKIWAAMTAVERARILLKAVAILRERNDELAKLETLDTGKPLSETLYVDIVTGADVIEYYAGLAQAIEGRQIPLRETAFAYTRQEPLGVVAGIGAWNYPIQIAMWKAAPALAAGNAMIFKPSEITPTGALKLAEIFTEAGVPDGVFNVVQGDWRVGEALSTHANIAKVSFTGGVATGKKVMAQAAASSLKETTMELGGKSPLIICADADMDLAADIAVMANFYSSGQVCTNGTRVFVPSCLKSAFESKVLERVARIRIGDPLDPQTNFGPLASFPHMEKVLDYIEKGKDEGATLLAGGTRLSDGALAAGAFVAPTVFTDCCDEMLICRDEIFGPVMCILTYDDEDEAVSRANTGEYGLAAGVVTPDLTRAHRLIARLQAGICWLNAWGESPAQMPVGGYKQSGIGRENGVQTLMHYTQTKSVLVELGGFQSVF</sequence>
<dbReference type="NCBIfam" id="TIGR01804">
    <property type="entry name" value="BADH"/>
    <property type="match status" value="1"/>
</dbReference>
<dbReference type="InterPro" id="IPR016161">
    <property type="entry name" value="Ald_DH/histidinol_DH"/>
</dbReference>
<evidence type="ECO:0000256" key="7">
    <source>
        <dbReference type="ARBA" id="ARBA00023097"/>
    </source>
</evidence>
<evidence type="ECO:0000256" key="3">
    <source>
        <dbReference type="ARBA" id="ARBA00022857"/>
    </source>
</evidence>
<keyword evidence="3" id="KW-0521">NADP</keyword>
<comment type="similarity">
    <text evidence="1 13">Belongs to the aldehyde dehydrogenase family.</text>
</comment>
<dbReference type="EC" id="1.2.1.8" evidence="11"/>
<evidence type="ECO:0000256" key="4">
    <source>
        <dbReference type="ARBA" id="ARBA00022958"/>
    </source>
</evidence>
<comment type="catalytic activity">
    <reaction evidence="9">
        <text>betaine aldehyde + NAD(+) + H2O = glycine betaine + NADH + 2 H(+)</text>
        <dbReference type="Rhea" id="RHEA:15305"/>
        <dbReference type="ChEBI" id="CHEBI:15377"/>
        <dbReference type="ChEBI" id="CHEBI:15378"/>
        <dbReference type="ChEBI" id="CHEBI:15710"/>
        <dbReference type="ChEBI" id="CHEBI:17750"/>
        <dbReference type="ChEBI" id="CHEBI:57540"/>
        <dbReference type="ChEBI" id="CHEBI:57945"/>
        <dbReference type="EC" id="1.2.1.8"/>
    </reaction>
    <physiologicalReaction direction="left-to-right" evidence="9">
        <dbReference type="Rhea" id="RHEA:15306"/>
    </physiologicalReaction>
</comment>
<dbReference type="PANTHER" id="PTHR11699">
    <property type="entry name" value="ALDEHYDE DEHYDROGENASE-RELATED"/>
    <property type="match status" value="1"/>
</dbReference>
<dbReference type="RefSeq" id="WP_027008875.1">
    <property type="nucleotide sequence ID" value="NZ_CP091521.1"/>
</dbReference>
<keyword evidence="4" id="KW-0630">Potassium</keyword>
<dbReference type="Pfam" id="PF00171">
    <property type="entry name" value="Aldedh"/>
    <property type="match status" value="1"/>
</dbReference>
<evidence type="ECO:0000256" key="8">
    <source>
        <dbReference type="ARBA" id="ARBA00051919"/>
    </source>
</evidence>
<evidence type="ECO:0000256" key="5">
    <source>
        <dbReference type="ARBA" id="ARBA00023002"/>
    </source>
</evidence>
<evidence type="ECO:0000256" key="9">
    <source>
        <dbReference type="ARBA" id="ARBA00052192"/>
    </source>
</evidence>
<comment type="catalytic activity">
    <reaction evidence="8">
        <text>betaine aldehyde + NADP(+) + H2O = glycine betaine + NADPH + 2 H(+)</text>
        <dbReference type="Rhea" id="RHEA:30067"/>
        <dbReference type="ChEBI" id="CHEBI:15377"/>
        <dbReference type="ChEBI" id="CHEBI:15378"/>
        <dbReference type="ChEBI" id="CHEBI:15710"/>
        <dbReference type="ChEBI" id="CHEBI:17750"/>
        <dbReference type="ChEBI" id="CHEBI:57783"/>
        <dbReference type="ChEBI" id="CHEBI:58349"/>
    </reaction>
    <physiologicalReaction direction="left-to-right" evidence="8">
        <dbReference type="Rhea" id="RHEA:30068"/>
    </physiologicalReaction>
</comment>
<keyword evidence="5 13" id="KW-0560">Oxidoreductase</keyword>
<dbReference type="FunFam" id="3.40.309.10:FF:000014">
    <property type="entry name" value="NAD/NADP-dependent betaine aldehyde dehydrogenase"/>
    <property type="match status" value="1"/>
</dbReference>
<dbReference type="InterPro" id="IPR016162">
    <property type="entry name" value="Ald_DH_N"/>
</dbReference>
<dbReference type="NCBIfam" id="NF009725">
    <property type="entry name" value="PRK13252.1"/>
    <property type="match status" value="1"/>
</dbReference>
<dbReference type="FunFam" id="3.40.605.10:FF:000007">
    <property type="entry name" value="NAD/NADP-dependent betaine aldehyde dehydrogenase"/>
    <property type="match status" value="1"/>
</dbReference>
<dbReference type="Proteomes" id="UP000831534">
    <property type="component" value="Chromosome"/>
</dbReference>
<evidence type="ECO:0000313" key="15">
    <source>
        <dbReference type="EMBL" id="XHH50077.1"/>
    </source>
</evidence>
<dbReference type="PROSITE" id="PS00687">
    <property type="entry name" value="ALDEHYDE_DEHYDR_GLU"/>
    <property type="match status" value="1"/>
</dbReference>
<reference evidence="15 16" key="1">
    <citation type="journal article" date="2022" name="Res Sq">
        <title>Evolution of multicellular longitudinally dividing oral cavity symbionts (Neisseriaceae).</title>
        <authorList>
            <person name="Nyongesa S."/>
            <person name="Weber P."/>
            <person name="Bernet E."/>
            <person name="Pullido F."/>
            <person name="Nieckarz M."/>
            <person name="Delaby M."/>
            <person name="Nieves C."/>
            <person name="Viehboeck T."/>
            <person name="Krause N."/>
            <person name="Rivera-Millot A."/>
            <person name="Nakamura A."/>
            <person name="Vischer N."/>
            <person name="VanNieuwenhze M."/>
            <person name="Brun Y."/>
            <person name="Cava F."/>
            <person name="Bulgheresi S."/>
            <person name="Veyrier F."/>
        </authorList>
    </citation>
    <scope>NUCLEOTIDE SEQUENCE [LARGE SCALE GENOMIC DNA]</scope>
    <source>
        <strain evidence="15 16">17694</strain>
    </source>
</reference>
<organism evidence="15 16">
    <name type="scientific">Conchiformibius kuhniae</name>
    <dbReference type="NCBI Taxonomy" id="211502"/>
    <lineage>
        <taxon>Bacteria</taxon>
        <taxon>Pseudomonadati</taxon>
        <taxon>Pseudomonadota</taxon>
        <taxon>Betaproteobacteria</taxon>
        <taxon>Neisseriales</taxon>
        <taxon>Neisseriaceae</taxon>
        <taxon>Conchiformibius</taxon>
    </lineage>
</organism>
<comment type="subunit">
    <text evidence="10">Dimer of dimers.</text>
</comment>
<dbReference type="InterPro" id="IPR011264">
    <property type="entry name" value="BADH"/>
</dbReference>
<evidence type="ECO:0000256" key="10">
    <source>
        <dbReference type="ARBA" id="ARBA00065931"/>
    </source>
</evidence>
<evidence type="ECO:0000256" key="2">
    <source>
        <dbReference type="ARBA" id="ARBA00022723"/>
    </source>
</evidence>
<proteinExistence type="inferred from homology"/>
<dbReference type="InterPro" id="IPR016163">
    <property type="entry name" value="Ald_DH_C"/>
</dbReference>
<keyword evidence="2" id="KW-0479">Metal-binding</keyword>
<feature type="active site" evidence="12">
    <location>
        <position position="252"/>
    </location>
</feature>
<dbReference type="GO" id="GO:0046872">
    <property type="term" value="F:metal ion binding"/>
    <property type="evidence" value="ECO:0007669"/>
    <property type="project" value="UniProtKB-KW"/>
</dbReference>
<gene>
    <name evidence="15" type="primary">betB</name>
    <name evidence="15" type="ORF">LVJ77_01715</name>
</gene>
<dbReference type="SUPFAM" id="SSF53720">
    <property type="entry name" value="ALDH-like"/>
    <property type="match status" value="1"/>
</dbReference>
<keyword evidence="7" id="KW-0558">Oxidation</keyword>
<accession>A0ABD8B7T8</accession>
<evidence type="ECO:0000259" key="14">
    <source>
        <dbReference type="Pfam" id="PF00171"/>
    </source>
</evidence>
<protein>
    <recommendedName>
        <fullName evidence="11">Betaine-aldehyde dehydrogenase</fullName>
        <ecNumber evidence="11">1.2.1.8</ecNumber>
    </recommendedName>
</protein>
<name>A0ABD8B7T8_9NEIS</name>
<keyword evidence="16" id="KW-1185">Reference proteome</keyword>
<evidence type="ECO:0000313" key="16">
    <source>
        <dbReference type="Proteomes" id="UP000831534"/>
    </source>
</evidence>
<evidence type="ECO:0000256" key="13">
    <source>
        <dbReference type="RuleBase" id="RU003345"/>
    </source>
</evidence>
<dbReference type="GO" id="GO:0006578">
    <property type="term" value="P:amino-acid betaine biosynthetic process"/>
    <property type="evidence" value="ECO:0007669"/>
    <property type="project" value="UniProtKB-UniRule"/>
</dbReference>
<dbReference type="GO" id="GO:0008802">
    <property type="term" value="F:betaine-aldehyde dehydrogenase (NAD+) activity"/>
    <property type="evidence" value="ECO:0007669"/>
    <property type="project" value="UniProtKB-UniRule"/>
</dbReference>
<feature type="domain" description="Aldehyde dehydrogenase" evidence="14">
    <location>
        <begin position="22"/>
        <end position="479"/>
    </location>
</feature>
<dbReference type="KEGG" id="ckh:LVJ77_01715"/>
<dbReference type="AlphaFoldDB" id="A0ABD8B7T8"/>
<dbReference type="Gene3D" id="3.40.309.10">
    <property type="entry name" value="Aldehyde Dehydrogenase, Chain A, domain 2"/>
    <property type="match status" value="1"/>
</dbReference>
<dbReference type="EMBL" id="CP091521">
    <property type="protein sequence ID" value="XHH50077.1"/>
    <property type="molecule type" value="Genomic_DNA"/>
</dbReference>
<dbReference type="InterPro" id="IPR016160">
    <property type="entry name" value="Ald_DH_CS_CYS"/>
</dbReference>
<dbReference type="InterPro" id="IPR015590">
    <property type="entry name" value="Aldehyde_DH_dom"/>
</dbReference>